<dbReference type="Proteomes" id="UP001150924">
    <property type="component" value="Unassembled WGS sequence"/>
</dbReference>
<gene>
    <name evidence="2" type="ORF">OV079_27505</name>
</gene>
<keyword evidence="1" id="KW-0812">Transmembrane</keyword>
<dbReference type="EMBL" id="JAPNKE010000002">
    <property type="protein sequence ID" value="MCY1009247.1"/>
    <property type="molecule type" value="Genomic_DNA"/>
</dbReference>
<evidence type="ECO:0000313" key="2">
    <source>
        <dbReference type="EMBL" id="MCY1009247.1"/>
    </source>
</evidence>
<dbReference type="RefSeq" id="WP_267771907.1">
    <property type="nucleotide sequence ID" value="NZ_JAPNKE010000002.1"/>
</dbReference>
<organism evidence="2 3">
    <name type="scientific">Nannocystis pusilla</name>
    <dbReference type="NCBI Taxonomy" id="889268"/>
    <lineage>
        <taxon>Bacteria</taxon>
        <taxon>Pseudomonadati</taxon>
        <taxon>Myxococcota</taxon>
        <taxon>Polyangia</taxon>
        <taxon>Nannocystales</taxon>
        <taxon>Nannocystaceae</taxon>
        <taxon>Nannocystis</taxon>
    </lineage>
</organism>
<protein>
    <submittedName>
        <fullName evidence="2">Uncharacterized protein</fullName>
    </submittedName>
</protein>
<reference evidence="2" key="1">
    <citation type="submission" date="2022-11" db="EMBL/GenBank/DDBJ databases">
        <title>Minimal conservation of predation-associated metabolite biosynthetic gene clusters underscores biosynthetic potential of Myxococcota including descriptions for ten novel species: Archangium lansinium sp. nov., Myxococcus landrumus sp. nov., Nannocystis bai.</title>
        <authorList>
            <person name="Ahearne A."/>
            <person name="Stevens C."/>
            <person name="Phillips K."/>
        </authorList>
    </citation>
    <scope>NUCLEOTIDE SEQUENCE</scope>
    <source>
        <strain evidence="2">Na p29</strain>
    </source>
</reference>
<feature type="transmembrane region" description="Helical" evidence="1">
    <location>
        <begin position="52"/>
        <end position="74"/>
    </location>
</feature>
<accession>A0A9X3ESD0</accession>
<keyword evidence="3" id="KW-1185">Reference proteome</keyword>
<sequence length="143" mass="14639">MIRFALGLALAVHGLIHLIGFVVPWRLAEVPGFSPTTAAVWGRVELGPLGAQLLGIGWLLGALGFLAAAVGVWLGAAWAHPWMAISAAASIVLCIFGAPAASAGLVVNLALLGALGAGLLMDFIVRDPAMAVADESVVMVHKR</sequence>
<keyword evidence="1" id="KW-0472">Membrane</keyword>
<comment type="caution">
    <text evidence="2">The sequence shown here is derived from an EMBL/GenBank/DDBJ whole genome shotgun (WGS) entry which is preliminary data.</text>
</comment>
<evidence type="ECO:0000256" key="1">
    <source>
        <dbReference type="SAM" id="Phobius"/>
    </source>
</evidence>
<name>A0A9X3ESD0_9BACT</name>
<dbReference type="AlphaFoldDB" id="A0A9X3ESD0"/>
<keyword evidence="1" id="KW-1133">Transmembrane helix</keyword>
<proteinExistence type="predicted"/>
<evidence type="ECO:0000313" key="3">
    <source>
        <dbReference type="Proteomes" id="UP001150924"/>
    </source>
</evidence>